<evidence type="ECO:0000313" key="2">
    <source>
        <dbReference type="Proteomes" id="UP001396334"/>
    </source>
</evidence>
<dbReference type="Proteomes" id="UP001396334">
    <property type="component" value="Unassembled WGS sequence"/>
</dbReference>
<organism evidence="1 2">
    <name type="scientific">Hibiscus sabdariffa</name>
    <name type="common">roselle</name>
    <dbReference type="NCBI Taxonomy" id="183260"/>
    <lineage>
        <taxon>Eukaryota</taxon>
        <taxon>Viridiplantae</taxon>
        <taxon>Streptophyta</taxon>
        <taxon>Embryophyta</taxon>
        <taxon>Tracheophyta</taxon>
        <taxon>Spermatophyta</taxon>
        <taxon>Magnoliopsida</taxon>
        <taxon>eudicotyledons</taxon>
        <taxon>Gunneridae</taxon>
        <taxon>Pentapetalae</taxon>
        <taxon>rosids</taxon>
        <taxon>malvids</taxon>
        <taxon>Malvales</taxon>
        <taxon>Malvaceae</taxon>
        <taxon>Malvoideae</taxon>
        <taxon>Hibiscus</taxon>
    </lineage>
</organism>
<proteinExistence type="predicted"/>
<protein>
    <submittedName>
        <fullName evidence="1">Uncharacterized protein</fullName>
    </submittedName>
</protein>
<evidence type="ECO:0000313" key="1">
    <source>
        <dbReference type="EMBL" id="KAK9032499.1"/>
    </source>
</evidence>
<dbReference type="EMBL" id="JBBPBN010000009">
    <property type="protein sequence ID" value="KAK9032499.1"/>
    <property type="molecule type" value="Genomic_DNA"/>
</dbReference>
<sequence>MVKSQIQDVALIVVMGVSTNEGDQAQESMGCFGSHFGWLVVEVPPRRLWSVLALLNRGIAGFPSRRVQLPVSSFVFKILGGLSLHHLQHPYASATTYLTMQLDEWMLAMFLSWSPLWDLLAHSIQGWLRLNASKTEVFACSMGEVVLANINACTGFKVACLPMSYLGVPLVTRKLNVKDCVTPGIWVRKLSSKMGCLYSVFDAKKQGKPAWVVRTRNWKLREGENRLSGLLEGVSVSGNVFK</sequence>
<gene>
    <name evidence="1" type="ORF">V6N11_056759</name>
</gene>
<reference evidence="1 2" key="1">
    <citation type="journal article" date="2024" name="G3 (Bethesda)">
        <title>Genome assembly of Hibiscus sabdariffa L. provides insights into metabolisms of medicinal natural products.</title>
        <authorList>
            <person name="Kim T."/>
        </authorList>
    </citation>
    <scope>NUCLEOTIDE SEQUENCE [LARGE SCALE GENOMIC DNA]</scope>
    <source>
        <strain evidence="1">TK-2024</strain>
        <tissue evidence="1">Old leaves</tissue>
    </source>
</reference>
<name>A0ABR2T5L3_9ROSI</name>
<comment type="caution">
    <text evidence="1">The sequence shown here is derived from an EMBL/GenBank/DDBJ whole genome shotgun (WGS) entry which is preliminary data.</text>
</comment>
<keyword evidence="2" id="KW-1185">Reference proteome</keyword>
<accession>A0ABR2T5L3</accession>